<reference evidence="2 3" key="1">
    <citation type="submission" date="2020-07" db="EMBL/GenBank/DDBJ databases">
        <title>Sequencing the genomes of 1000 actinobacteria strains.</title>
        <authorList>
            <person name="Klenk H.-P."/>
        </authorList>
    </citation>
    <scope>NUCLEOTIDE SEQUENCE [LARGE SCALE GENOMIC DNA]</scope>
    <source>
        <strain evidence="2 3">CXB654</strain>
    </source>
</reference>
<organism evidence="2 3">
    <name type="scientific">Spinactinospora alkalitolerans</name>
    <dbReference type="NCBI Taxonomy" id="687207"/>
    <lineage>
        <taxon>Bacteria</taxon>
        <taxon>Bacillati</taxon>
        <taxon>Actinomycetota</taxon>
        <taxon>Actinomycetes</taxon>
        <taxon>Streptosporangiales</taxon>
        <taxon>Nocardiopsidaceae</taxon>
        <taxon>Spinactinospora</taxon>
    </lineage>
</organism>
<dbReference type="RefSeq" id="WP_312863062.1">
    <property type="nucleotide sequence ID" value="NZ_BAAAYY010000013.1"/>
</dbReference>
<accession>A0A852TQD5</accession>
<proteinExistence type="predicted"/>
<sequence length="99" mass="11822">MVDGLTARIDRAERDADAHEAVMAVHEREHAELARRVRLLETELDVLRRERIDAYARWWNAREDRDRTRHIARRLRRRLQRLRRRLPVVGGCADGYVEG</sequence>
<keyword evidence="1" id="KW-0175">Coiled coil</keyword>
<evidence type="ECO:0000256" key="1">
    <source>
        <dbReference type="SAM" id="Coils"/>
    </source>
</evidence>
<gene>
    <name evidence="2" type="ORF">HDA32_001288</name>
</gene>
<keyword evidence="3" id="KW-1185">Reference proteome</keyword>
<name>A0A852TQD5_9ACTN</name>
<dbReference type="SUPFAM" id="SSF57997">
    <property type="entry name" value="Tropomyosin"/>
    <property type="match status" value="1"/>
</dbReference>
<evidence type="ECO:0000313" key="3">
    <source>
        <dbReference type="Proteomes" id="UP000589036"/>
    </source>
</evidence>
<feature type="coiled-coil region" evidence="1">
    <location>
        <begin position="2"/>
        <end position="85"/>
    </location>
</feature>
<protein>
    <submittedName>
        <fullName evidence="2">Septation ring formation regulator EzrA</fullName>
    </submittedName>
</protein>
<dbReference type="EMBL" id="JACCCC010000001">
    <property type="protein sequence ID" value="NYE46168.1"/>
    <property type="molecule type" value="Genomic_DNA"/>
</dbReference>
<dbReference type="Proteomes" id="UP000589036">
    <property type="component" value="Unassembled WGS sequence"/>
</dbReference>
<evidence type="ECO:0000313" key="2">
    <source>
        <dbReference type="EMBL" id="NYE46168.1"/>
    </source>
</evidence>
<comment type="caution">
    <text evidence="2">The sequence shown here is derived from an EMBL/GenBank/DDBJ whole genome shotgun (WGS) entry which is preliminary data.</text>
</comment>
<dbReference type="AlphaFoldDB" id="A0A852TQD5"/>